<dbReference type="EMBL" id="HBUF01196198">
    <property type="protein sequence ID" value="CAG6660158.1"/>
    <property type="molecule type" value="Transcribed_RNA"/>
</dbReference>
<sequence>MITTNRRDLSSLRHHFPPTPSPIILPLPSLCTTIPLLNLPFKLPTPCTRLTLPMTLHYIPLISTLPIINLRYLTLNQGTISILKTSHHLPTTIPTILLLLIVTIKVLPSHLHLLLPRCTCIRPPPNLPIQPMHLLPPATLIHSRSILD</sequence>
<organism evidence="1">
    <name type="scientific">Cacopsylla melanoneura</name>
    <dbReference type="NCBI Taxonomy" id="428564"/>
    <lineage>
        <taxon>Eukaryota</taxon>
        <taxon>Metazoa</taxon>
        <taxon>Ecdysozoa</taxon>
        <taxon>Arthropoda</taxon>
        <taxon>Hexapoda</taxon>
        <taxon>Insecta</taxon>
        <taxon>Pterygota</taxon>
        <taxon>Neoptera</taxon>
        <taxon>Paraneoptera</taxon>
        <taxon>Hemiptera</taxon>
        <taxon>Sternorrhyncha</taxon>
        <taxon>Psylloidea</taxon>
        <taxon>Psyllidae</taxon>
        <taxon>Psyllinae</taxon>
        <taxon>Cacopsylla</taxon>
    </lineage>
</organism>
<reference evidence="1" key="1">
    <citation type="submission" date="2021-05" db="EMBL/GenBank/DDBJ databases">
        <authorList>
            <person name="Alioto T."/>
            <person name="Alioto T."/>
            <person name="Gomez Garrido J."/>
        </authorList>
    </citation>
    <scope>NUCLEOTIDE SEQUENCE</scope>
</reference>
<proteinExistence type="predicted"/>
<accession>A0A8D8Y1X7</accession>
<dbReference type="EMBL" id="HBUF01356281">
    <property type="protein sequence ID" value="CAG6717695.1"/>
    <property type="molecule type" value="Transcribed_RNA"/>
</dbReference>
<dbReference type="EMBL" id="HBUF01055891">
    <property type="protein sequence ID" value="CAG6623896.1"/>
    <property type="molecule type" value="Transcribed_RNA"/>
</dbReference>
<dbReference type="EMBL" id="HBUF01642519">
    <property type="protein sequence ID" value="CAG6785245.1"/>
    <property type="molecule type" value="Transcribed_RNA"/>
</dbReference>
<dbReference type="AlphaFoldDB" id="A0A8D8Y1X7"/>
<name>A0A8D8Y1X7_9HEMI</name>
<dbReference type="EMBL" id="HBUF01356280">
    <property type="protein sequence ID" value="CAG6717692.1"/>
    <property type="molecule type" value="Transcribed_RNA"/>
</dbReference>
<dbReference type="EMBL" id="HBUF01055892">
    <property type="protein sequence ID" value="CAG6623898.1"/>
    <property type="molecule type" value="Transcribed_RNA"/>
</dbReference>
<evidence type="ECO:0000313" key="1">
    <source>
        <dbReference type="EMBL" id="CAG6717692.1"/>
    </source>
</evidence>
<dbReference type="EMBL" id="HBUF01196199">
    <property type="protein sequence ID" value="CAG6660160.1"/>
    <property type="molecule type" value="Transcribed_RNA"/>
</dbReference>
<protein>
    <submittedName>
        <fullName evidence="1">Uncharacterized protein</fullName>
    </submittedName>
</protein>